<protein>
    <recommendedName>
        <fullName evidence="2">Helicase C-terminal domain-containing protein</fullName>
    </recommendedName>
</protein>
<dbReference type="Proteomes" id="UP000275846">
    <property type="component" value="Unassembled WGS sequence"/>
</dbReference>
<accession>A0A3P7BZ92</accession>
<dbReference type="AlphaFoldDB" id="A0A3P7BZ92"/>
<evidence type="ECO:0000259" key="2">
    <source>
        <dbReference type="Pfam" id="PF00271"/>
    </source>
</evidence>
<organism evidence="3 4">
    <name type="scientific">Schistocephalus solidus</name>
    <name type="common">Tapeworm</name>
    <dbReference type="NCBI Taxonomy" id="70667"/>
    <lineage>
        <taxon>Eukaryota</taxon>
        <taxon>Metazoa</taxon>
        <taxon>Spiralia</taxon>
        <taxon>Lophotrochozoa</taxon>
        <taxon>Platyhelminthes</taxon>
        <taxon>Cestoda</taxon>
        <taxon>Eucestoda</taxon>
        <taxon>Diphyllobothriidea</taxon>
        <taxon>Diphyllobothriidae</taxon>
        <taxon>Schistocephalus</taxon>
    </lineage>
</organism>
<dbReference type="EMBL" id="UYSU01000930">
    <property type="protein sequence ID" value="VDL86398.1"/>
    <property type="molecule type" value="Genomic_DNA"/>
</dbReference>
<dbReference type="InterPro" id="IPR027417">
    <property type="entry name" value="P-loop_NTPase"/>
</dbReference>
<dbReference type="Pfam" id="PF00271">
    <property type="entry name" value="Helicase_C"/>
    <property type="match status" value="1"/>
</dbReference>
<name>A0A3P7BZ92_SCHSO</name>
<dbReference type="SUPFAM" id="SSF52540">
    <property type="entry name" value="P-loop containing nucleoside triphosphate hydrolases"/>
    <property type="match status" value="1"/>
</dbReference>
<dbReference type="GO" id="GO:0031297">
    <property type="term" value="P:replication fork processing"/>
    <property type="evidence" value="ECO:0007669"/>
    <property type="project" value="TreeGrafter"/>
</dbReference>
<dbReference type="GO" id="GO:0006281">
    <property type="term" value="P:DNA repair"/>
    <property type="evidence" value="ECO:0007669"/>
    <property type="project" value="TreeGrafter"/>
</dbReference>
<dbReference type="GO" id="GO:0043596">
    <property type="term" value="C:nuclear replication fork"/>
    <property type="evidence" value="ECO:0007669"/>
    <property type="project" value="TreeGrafter"/>
</dbReference>
<dbReference type="InterPro" id="IPR001650">
    <property type="entry name" value="Helicase_C-like"/>
</dbReference>
<dbReference type="STRING" id="70667.A0A3P7BZ92"/>
<reference evidence="3 4" key="1">
    <citation type="submission" date="2018-11" db="EMBL/GenBank/DDBJ databases">
        <authorList>
            <consortium name="Pathogen Informatics"/>
        </authorList>
    </citation>
    <scope>NUCLEOTIDE SEQUENCE [LARGE SCALE GENOMIC DNA]</scope>
    <source>
        <strain evidence="3 4">NST_G2</strain>
    </source>
</reference>
<sequence>MEADRKFIVFAHHVEMLDAIHRLLDSKSVRFIRIDGKTPSDQRQVVCERFQLEEACKVALLSITAAGTGESGLNPFFAHPFFPTPPALSSLCESAKTGST</sequence>
<dbReference type="PANTHER" id="PTHR45766">
    <property type="entry name" value="DNA ANNEALING HELICASE AND ENDONUCLEASE ZRANB3 FAMILY MEMBER"/>
    <property type="match status" value="1"/>
</dbReference>
<gene>
    <name evidence="3" type="ORF">SSLN_LOCUS874</name>
</gene>
<feature type="domain" description="Helicase C-terminal" evidence="2">
    <location>
        <begin position="3"/>
        <end position="69"/>
    </location>
</feature>
<evidence type="ECO:0000313" key="3">
    <source>
        <dbReference type="EMBL" id="VDL86398.1"/>
    </source>
</evidence>
<dbReference type="CDD" id="cd18793">
    <property type="entry name" value="SF2_C_SNF"/>
    <property type="match status" value="1"/>
</dbReference>
<dbReference type="Gene3D" id="3.40.50.300">
    <property type="entry name" value="P-loop containing nucleotide triphosphate hydrolases"/>
    <property type="match status" value="1"/>
</dbReference>
<dbReference type="OrthoDB" id="2801544at2759"/>
<evidence type="ECO:0000256" key="1">
    <source>
        <dbReference type="ARBA" id="ARBA00022801"/>
    </source>
</evidence>
<dbReference type="GO" id="GO:0016787">
    <property type="term" value="F:hydrolase activity"/>
    <property type="evidence" value="ECO:0007669"/>
    <property type="project" value="UniProtKB-KW"/>
</dbReference>
<dbReference type="InterPro" id="IPR049730">
    <property type="entry name" value="SNF2/RAD54-like_C"/>
</dbReference>
<proteinExistence type="predicted"/>
<evidence type="ECO:0000313" key="4">
    <source>
        <dbReference type="Proteomes" id="UP000275846"/>
    </source>
</evidence>
<keyword evidence="4" id="KW-1185">Reference proteome</keyword>
<keyword evidence="1" id="KW-0378">Hydrolase</keyword>
<dbReference type="PANTHER" id="PTHR45766:SF6">
    <property type="entry name" value="SWI_SNF-RELATED MATRIX-ASSOCIATED ACTIN-DEPENDENT REGULATOR OF CHROMATIN SUBFAMILY A-LIKE PROTEIN 1"/>
    <property type="match status" value="1"/>
</dbReference>